<dbReference type="EMBL" id="KZ346483">
    <property type="protein sequence ID" value="PIO69880.1"/>
    <property type="molecule type" value="Genomic_DNA"/>
</dbReference>
<evidence type="ECO:0000256" key="1">
    <source>
        <dbReference type="SAM" id="MobiDB-lite"/>
    </source>
</evidence>
<sequence>MQLNEQPRSVQNKVILLVGSAKILDSVGAVHEATVLLDTGSELSFVTEDFAKELGLPVVERVSLMISTFGSRSPSAKICDVTTLRVRDIEGCQHELRLLRSEYITGAIEQANLDQADLDFIDRHGVVLSQQGQLAAVKPQILLGCDYLWDFMLPGGKLILPSGLQLIPTKFGYRTYSGCLPGMERNTGYHSRPSDTGSSDYIRLGN</sequence>
<dbReference type="InterPro" id="IPR008737">
    <property type="entry name" value="DUF1758"/>
</dbReference>
<dbReference type="Gene3D" id="2.40.70.10">
    <property type="entry name" value="Acid Proteases"/>
    <property type="match status" value="1"/>
</dbReference>
<evidence type="ECO:0000313" key="3">
    <source>
        <dbReference type="EMBL" id="PIO69880.1"/>
    </source>
</evidence>
<protein>
    <recommendedName>
        <fullName evidence="2">DUF1758 domain-containing protein</fullName>
    </recommendedName>
</protein>
<evidence type="ECO:0000259" key="2">
    <source>
        <dbReference type="Pfam" id="PF05585"/>
    </source>
</evidence>
<dbReference type="SUPFAM" id="SSF50630">
    <property type="entry name" value="Acid proteases"/>
    <property type="match status" value="1"/>
</dbReference>
<dbReference type="InterPro" id="IPR021109">
    <property type="entry name" value="Peptidase_aspartic_dom_sf"/>
</dbReference>
<evidence type="ECO:0000313" key="4">
    <source>
        <dbReference type="Proteomes" id="UP000230423"/>
    </source>
</evidence>
<feature type="region of interest" description="Disordered" evidence="1">
    <location>
        <begin position="185"/>
        <end position="206"/>
    </location>
</feature>
<accession>A0A2G9UK46</accession>
<keyword evidence="4" id="KW-1185">Reference proteome</keyword>
<dbReference type="OrthoDB" id="5864896at2759"/>
<dbReference type="AlphaFoldDB" id="A0A2G9UK46"/>
<proteinExistence type="predicted"/>
<feature type="domain" description="DUF1758" evidence="2">
    <location>
        <begin position="32"/>
        <end position="174"/>
    </location>
</feature>
<dbReference type="Proteomes" id="UP000230423">
    <property type="component" value="Unassembled WGS sequence"/>
</dbReference>
<dbReference type="Pfam" id="PF05585">
    <property type="entry name" value="DUF1758"/>
    <property type="match status" value="1"/>
</dbReference>
<gene>
    <name evidence="3" type="ORF">TELCIR_08289</name>
</gene>
<organism evidence="3 4">
    <name type="scientific">Teladorsagia circumcincta</name>
    <name type="common">Brown stomach worm</name>
    <name type="synonym">Ostertagia circumcincta</name>
    <dbReference type="NCBI Taxonomy" id="45464"/>
    <lineage>
        <taxon>Eukaryota</taxon>
        <taxon>Metazoa</taxon>
        <taxon>Ecdysozoa</taxon>
        <taxon>Nematoda</taxon>
        <taxon>Chromadorea</taxon>
        <taxon>Rhabditida</taxon>
        <taxon>Rhabditina</taxon>
        <taxon>Rhabditomorpha</taxon>
        <taxon>Strongyloidea</taxon>
        <taxon>Trichostrongylidae</taxon>
        <taxon>Teladorsagia</taxon>
    </lineage>
</organism>
<reference evidence="3 4" key="1">
    <citation type="submission" date="2015-09" db="EMBL/GenBank/DDBJ databases">
        <title>Draft genome of the parasitic nematode Teladorsagia circumcincta isolate WARC Sus (inbred).</title>
        <authorList>
            <person name="Mitreva M."/>
        </authorList>
    </citation>
    <scope>NUCLEOTIDE SEQUENCE [LARGE SCALE GENOMIC DNA]</scope>
    <source>
        <strain evidence="3 4">S</strain>
    </source>
</reference>
<name>A0A2G9UK46_TELCI</name>